<organism evidence="1 2">
    <name type="scientific">Lentzea guizhouensis</name>
    <dbReference type="NCBI Taxonomy" id="1586287"/>
    <lineage>
        <taxon>Bacteria</taxon>
        <taxon>Bacillati</taxon>
        <taxon>Actinomycetota</taxon>
        <taxon>Actinomycetes</taxon>
        <taxon>Pseudonocardiales</taxon>
        <taxon>Pseudonocardiaceae</taxon>
        <taxon>Lentzea</taxon>
    </lineage>
</organism>
<sequence>MGGQLDVRHPAVVAEVNNLDEPFVVRDSLGYGAGRLHGPHEHVDEREVVRTAAVYALYALYAANCWPGRPEYVPAGGTSS</sequence>
<dbReference type="AlphaFoldDB" id="A0A1B2HPF8"/>
<dbReference type="STRING" id="1586287.BBK82_29725"/>
<evidence type="ECO:0000313" key="1">
    <source>
        <dbReference type="EMBL" id="ANZ39604.1"/>
    </source>
</evidence>
<evidence type="ECO:0000313" key="2">
    <source>
        <dbReference type="Proteomes" id="UP000093053"/>
    </source>
</evidence>
<proteinExistence type="predicted"/>
<dbReference type="RefSeq" id="WP_065917945.1">
    <property type="nucleotide sequence ID" value="NZ_CP016793.1"/>
</dbReference>
<reference evidence="1 2" key="1">
    <citation type="submission" date="2016-07" db="EMBL/GenBank/DDBJ databases">
        <title>Complete genome sequence of the Lentzea guizhouensis DHS C013.</title>
        <authorList>
            <person name="Cao C."/>
        </authorList>
    </citation>
    <scope>NUCLEOTIDE SEQUENCE [LARGE SCALE GENOMIC DNA]</scope>
    <source>
        <strain evidence="1 2">DHS C013</strain>
    </source>
</reference>
<gene>
    <name evidence="1" type="ORF">BBK82_29725</name>
</gene>
<name>A0A1B2HPF8_9PSEU</name>
<dbReference type="EMBL" id="CP016793">
    <property type="protein sequence ID" value="ANZ39604.1"/>
    <property type="molecule type" value="Genomic_DNA"/>
</dbReference>
<protein>
    <submittedName>
        <fullName evidence="1">Uncharacterized protein</fullName>
    </submittedName>
</protein>
<dbReference type="KEGG" id="led:BBK82_29725"/>
<accession>A0A1B2HPF8</accession>
<dbReference type="Proteomes" id="UP000093053">
    <property type="component" value="Chromosome"/>
</dbReference>
<keyword evidence="2" id="KW-1185">Reference proteome</keyword>